<feature type="transmembrane region" description="Helical" evidence="9">
    <location>
        <begin position="293"/>
        <end position="313"/>
    </location>
</feature>
<comment type="catalytic activity">
    <reaction evidence="8">
        <text>2 GTP = 3',3'-c-di-GMP + 2 diphosphate</text>
        <dbReference type="Rhea" id="RHEA:24898"/>
        <dbReference type="ChEBI" id="CHEBI:33019"/>
        <dbReference type="ChEBI" id="CHEBI:37565"/>
        <dbReference type="ChEBI" id="CHEBI:58805"/>
        <dbReference type="EC" id="2.7.7.65"/>
    </reaction>
</comment>
<dbReference type="SUPFAM" id="SSF103190">
    <property type="entry name" value="Sensory domain-like"/>
    <property type="match status" value="1"/>
</dbReference>
<feature type="transmembrane region" description="Helical" evidence="9">
    <location>
        <begin position="21"/>
        <end position="43"/>
    </location>
</feature>
<gene>
    <name evidence="11" type="primary">pleD_1</name>
    <name evidence="11" type="ORF">GAK29_00166</name>
</gene>
<evidence type="ECO:0000256" key="5">
    <source>
        <dbReference type="ARBA" id="ARBA00022692"/>
    </source>
</evidence>
<evidence type="ECO:0000256" key="3">
    <source>
        <dbReference type="ARBA" id="ARBA00012528"/>
    </source>
</evidence>
<evidence type="ECO:0000259" key="10">
    <source>
        <dbReference type="PROSITE" id="PS50887"/>
    </source>
</evidence>
<dbReference type="NCBIfam" id="TIGR00254">
    <property type="entry name" value="GGDEF"/>
    <property type="match status" value="1"/>
</dbReference>
<dbReference type="CDD" id="cd18774">
    <property type="entry name" value="PDC2_HK_sensor"/>
    <property type="match status" value="1"/>
</dbReference>
<dbReference type="AlphaFoldDB" id="A0A833UUC3"/>
<comment type="caution">
    <text evidence="11">The sequence shown here is derived from an EMBL/GenBank/DDBJ whole genome shotgun (WGS) entry which is preliminary data.</text>
</comment>
<dbReference type="InterPro" id="IPR000160">
    <property type="entry name" value="GGDEF_dom"/>
</dbReference>
<dbReference type="PANTHER" id="PTHR45138:SF9">
    <property type="entry name" value="DIGUANYLATE CYCLASE DGCM-RELATED"/>
    <property type="match status" value="1"/>
</dbReference>
<dbReference type="GO" id="GO:0052621">
    <property type="term" value="F:diguanylate cyclase activity"/>
    <property type="evidence" value="ECO:0007669"/>
    <property type="project" value="UniProtKB-EC"/>
</dbReference>
<dbReference type="CDD" id="cd01949">
    <property type="entry name" value="GGDEF"/>
    <property type="match status" value="1"/>
</dbReference>
<name>A0A833UUC3_ACIBZ</name>
<evidence type="ECO:0000256" key="8">
    <source>
        <dbReference type="ARBA" id="ARBA00034247"/>
    </source>
</evidence>
<dbReference type="PROSITE" id="PS50887">
    <property type="entry name" value="GGDEF"/>
    <property type="match status" value="1"/>
</dbReference>
<dbReference type="InterPro" id="IPR033479">
    <property type="entry name" value="dCache_1"/>
</dbReference>
<evidence type="ECO:0000256" key="6">
    <source>
        <dbReference type="ARBA" id="ARBA00022989"/>
    </source>
</evidence>
<keyword evidence="5 9" id="KW-0812">Transmembrane</keyword>
<dbReference type="CDD" id="cd18773">
    <property type="entry name" value="PDC1_HK_sensor"/>
    <property type="match status" value="1"/>
</dbReference>
<dbReference type="Pfam" id="PF00990">
    <property type="entry name" value="GGDEF"/>
    <property type="match status" value="1"/>
</dbReference>
<evidence type="ECO:0000256" key="2">
    <source>
        <dbReference type="ARBA" id="ARBA00004651"/>
    </source>
</evidence>
<dbReference type="PANTHER" id="PTHR45138">
    <property type="entry name" value="REGULATORY COMPONENTS OF SENSORY TRANSDUCTION SYSTEM"/>
    <property type="match status" value="1"/>
</dbReference>
<reference evidence="12" key="1">
    <citation type="journal article" date="2020" name="MBio">
        <title>Horizontal gene transfer to a defensive symbiont with a reduced genome amongst a multipartite beetle microbiome.</title>
        <authorList>
            <person name="Waterworth S.C."/>
            <person name="Florez L.V."/>
            <person name="Rees E.R."/>
            <person name="Hertweck C."/>
            <person name="Kaltenpoth M."/>
            <person name="Kwan J.C."/>
        </authorList>
    </citation>
    <scope>NUCLEOTIDE SEQUENCE [LARGE SCALE GENOMIC DNA]</scope>
</reference>
<comment type="cofactor">
    <cofactor evidence="1">
        <name>Mg(2+)</name>
        <dbReference type="ChEBI" id="CHEBI:18420"/>
    </cofactor>
</comment>
<keyword evidence="6 9" id="KW-1133">Transmembrane helix</keyword>
<evidence type="ECO:0000256" key="7">
    <source>
        <dbReference type="ARBA" id="ARBA00023136"/>
    </source>
</evidence>
<dbReference type="SUPFAM" id="SSF55073">
    <property type="entry name" value="Nucleotide cyclase"/>
    <property type="match status" value="1"/>
</dbReference>
<dbReference type="Gene3D" id="3.30.450.20">
    <property type="entry name" value="PAS domain"/>
    <property type="match status" value="2"/>
</dbReference>
<proteinExistence type="predicted"/>
<evidence type="ECO:0000256" key="4">
    <source>
        <dbReference type="ARBA" id="ARBA00022475"/>
    </source>
</evidence>
<sequence length="532" mass="61193">MLFANDSMKLKKFIFCLRLNLRKLILFLAVFSIVILFVASLFVNYSIQKKELLDTSLSVNMEYATKIAQKTDSQIQTVLKQLDYSAMLLGKSFNDEEFKQSEVDRLKFQSNFFDSVIISDKEGRILNYSPSKIALNKNVVNRTLGFTESLDTQKTVITSPYYSVKKNLIVFISQPIFDQNKKYLGFVGGAIYLKERNIINELLTISFNYKDSYMYVLDSQHKIIFHPDVHRIGTYATDNTGLSYMASHSIGKIRLVNSQGVDNLAGFAKVNHTDWIIVSQQPTHKLLEKIPNLIYKIIAYMLVFYILIFLIIWKISYYISAPLNRLATMASHLNNPETANQIKDVDALYYEVRNFKRSLLQSSSNFSKRISTLNHYVNTDPLTGLYNRRGMELHIERLMKADKPFAIIAVDIDYFKKINDQYGHEKGDLVLKHTAQHIKDCVRNIDICCRIGGEEFVILSPIDSQNLTINIAERVRQLLEKSPIDNIPAVTVSIGIAHWPEISTDIHKVFKAADEYLYMAKAEGRNCIRYKK</sequence>
<dbReference type="InterPro" id="IPR029787">
    <property type="entry name" value="Nucleotide_cyclase"/>
</dbReference>
<dbReference type="EC" id="2.7.7.65" evidence="3"/>
<organism evidence="11 12">
    <name type="scientific">Acinetobacter bereziniae</name>
    <name type="common">Acinetobacter genomosp. 10</name>
    <dbReference type="NCBI Taxonomy" id="106648"/>
    <lineage>
        <taxon>Bacteria</taxon>
        <taxon>Pseudomonadati</taxon>
        <taxon>Pseudomonadota</taxon>
        <taxon>Gammaproteobacteria</taxon>
        <taxon>Moraxellales</taxon>
        <taxon>Moraxellaceae</taxon>
        <taxon>Acinetobacter</taxon>
    </lineage>
</organism>
<evidence type="ECO:0000256" key="9">
    <source>
        <dbReference type="SAM" id="Phobius"/>
    </source>
</evidence>
<evidence type="ECO:0000256" key="1">
    <source>
        <dbReference type="ARBA" id="ARBA00001946"/>
    </source>
</evidence>
<dbReference type="FunFam" id="3.30.70.270:FF:000001">
    <property type="entry name" value="Diguanylate cyclase domain protein"/>
    <property type="match status" value="1"/>
</dbReference>
<dbReference type="SMART" id="SM00267">
    <property type="entry name" value="GGDEF"/>
    <property type="match status" value="1"/>
</dbReference>
<dbReference type="InterPro" id="IPR043128">
    <property type="entry name" value="Rev_trsase/Diguanyl_cyclase"/>
</dbReference>
<dbReference type="InterPro" id="IPR050469">
    <property type="entry name" value="Diguanylate_Cyclase"/>
</dbReference>
<accession>A0A833UUC3</accession>
<dbReference type="Proteomes" id="UP000490535">
    <property type="component" value="Unassembled WGS sequence"/>
</dbReference>
<evidence type="ECO:0000313" key="11">
    <source>
        <dbReference type="EMBL" id="KAF1028286.1"/>
    </source>
</evidence>
<keyword evidence="7 9" id="KW-0472">Membrane</keyword>
<keyword evidence="4" id="KW-1003">Cell membrane</keyword>
<dbReference type="EMBL" id="WNDP01000002">
    <property type="protein sequence ID" value="KAF1028286.1"/>
    <property type="molecule type" value="Genomic_DNA"/>
</dbReference>
<feature type="domain" description="GGDEF" evidence="10">
    <location>
        <begin position="403"/>
        <end position="532"/>
    </location>
</feature>
<protein>
    <recommendedName>
        <fullName evidence="3">diguanylate cyclase</fullName>
        <ecNumber evidence="3">2.7.7.65</ecNumber>
    </recommendedName>
</protein>
<dbReference type="GO" id="GO:0005886">
    <property type="term" value="C:plasma membrane"/>
    <property type="evidence" value="ECO:0007669"/>
    <property type="project" value="UniProtKB-SubCell"/>
</dbReference>
<dbReference type="Gene3D" id="3.30.70.270">
    <property type="match status" value="1"/>
</dbReference>
<comment type="subcellular location">
    <subcellularLocation>
        <location evidence="2">Cell membrane</location>
        <topology evidence="2">Multi-pass membrane protein</topology>
    </subcellularLocation>
</comment>
<dbReference type="InterPro" id="IPR029151">
    <property type="entry name" value="Sensor-like_sf"/>
</dbReference>
<dbReference type="Pfam" id="PF02743">
    <property type="entry name" value="dCache_1"/>
    <property type="match status" value="1"/>
</dbReference>
<evidence type="ECO:0000313" key="12">
    <source>
        <dbReference type="Proteomes" id="UP000490535"/>
    </source>
</evidence>